<comment type="subcellular location">
    <subcellularLocation>
        <location evidence="1">Nucleus</location>
    </subcellularLocation>
</comment>
<feature type="domain" description="PAS" evidence="10">
    <location>
        <begin position="6"/>
        <end position="70"/>
    </location>
</feature>
<evidence type="ECO:0000256" key="9">
    <source>
        <dbReference type="ARBA" id="ARBA00023278"/>
    </source>
</evidence>
<dbReference type="FunFam" id="3.30.450.20:FF:000015">
    <property type="entry name" value="Hypoxia-inducible factor 1-alpha isoform 1"/>
    <property type="match status" value="1"/>
</dbReference>
<dbReference type="NCBIfam" id="TIGR00229">
    <property type="entry name" value="sensory_box"/>
    <property type="match status" value="2"/>
</dbReference>
<evidence type="ECO:0000313" key="12">
    <source>
        <dbReference type="Proteomes" id="UP000678393"/>
    </source>
</evidence>
<evidence type="ECO:0000259" key="10">
    <source>
        <dbReference type="PROSITE" id="PS50112"/>
    </source>
</evidence>
<proteinExistence type="predicted"/>
<feature type="domain" description="PAS" evidence="10">
    <location>
        <begin position="178"/>
        <end position="220"/>
    </location>
</feature>
<dbReference type="OrthoDB" id="6021714at2759"/>
<name>A0A8S4A330_9EUPU</name>
<dbReference type="AlphaFoldDB" id="A0A8S4A330"/>
<gene>
    <name evidence="11" type="ORF">CUNI_LOCUS20376</name>
</gene>
<keyword evidence="12" id="KW-1185">Reference proteome</keyword>
<evidence type="ECO:0000256" key="2">
    <source>
        <dbReference type="ARBA" id="ARBA00022737"/>
    </source>
</evidence>
<dbReference type="InterPro" id="IPR001610">
    <property type="entry name" value="PAC"/>
</dbReference>
<protein>
    <recommendedName>
        <fullName evidence="10">PAS domain-containing protein</fullName>
    </recommendedName>
</protein>
<dbReference type="Pfam" id="PF08778">
    <property type="entry name" value="HIF-1a_CTAD"/>
    <property type="match status" value="1"/>
</dbReference>
<keyword evidence="4" id="KW-0805">Transcription regulation</keyword>
<evidence type="ECO:0000256" key="5">
    <source>
        <dbReference type="ARBA" id="ARBA00023125"/>
    </source>
</evidence>
<dbReference type="InterPro" id="IPR013767">
    <property type="entry name" value="PAS_fold"/>
</dbReference>
<dbReference type="CDD" id="cd00130">
    <property type="entry name" value="PAS"/>
    <property type="match status" value="2"/>
</dbReference>
<dbReference type="SMART" id="SM00091">
    <property type="entry name" value="PAS"/>
    <property type="match status" value="2"/>
</dbReference>
<dbReference type="InterPro" id="IPR014887">
    <property type="entry name" value="HIF-1_CTAD"/>
</dbReference>
<keyword evidence="8" id="KW-0539">Nucleus</keyword>
<keyword evidence="7" id="KW-0804">Transcription</keyword>
<dbReference type="PANTHER" id="PTHR23043:SF17">
    <property type="entry name" value="PROTEIN SIMILAR"/>
    <property type="match status" value="1"/>
</dbReference>
<keyword evidence="5" id="KW-0238">DNA-binding</keyword>
<evidence type="ECO:0000313" key="11">
    <source>
        <dbReference type="EMBL" id="CAG5134818.1"/>
    </source>
</evidence>
<evidence type="ECO:0000256" key="3">
    <source>
        <dbReference type="ARBA" id="ARBA00022843"/>
    </source>
</evidence>
<reference evidence="11" key="1">
    <citation type="submission" date="2021-04" db="EMBL/GenBank/DDBJ databases">
        <authorList>
            <consortium name="Molecular Ecology Group"/>
        </authorList>
    </citation>
    <scope>NUCLEOTIDE SEQUENCE</scope>
</reference>
<dbReference type="PROSITE" id="PS50112">
    <property type="entry name" value="PAS"/>
    <property type="match status" value="2"/>
</dbReference>
<keyword evidence="3" id="KW-0832">Ubl conjugation</keyword>
<dbReference type="Proteomes" id="UP000678393">
    <property type="component" value="Unassembled WGS sequence"/>
</dbReference>
<sequence length="649" mass="71823">PLIKNKGDKFDHLYQKALEGFAFILAQEGDIVYLSENVARYLGLQQIELIGQSVFDFSHPCDHDEIKEMLTIKQGQHQLTSSDTRNFFMRMKCTLTAKGRNANLKSATYKVLKCTGRLIAKKATTQDSDLDQCQVQTNLHYLVGIAEPIPHPVNIEVPLDSKTFLSKHGMDMHFLICDDRIQELAGYSCKDMIGQSLYDFHHALDSDVIDKAFKDLFSKGQTMTGSYRFLARHGGYIWVVTQATIINNSRTQKPQSVVCVHYVLSGIEDSGMILSHIQCPTEAASISERVLPKVELSTENIFAPKTKDMDKEYIIPPEIKNSIFPGSDAEDLSYLAPNAGDELIPLTFPTFPGYDILLSASSALKQEPGTVTPDMCYRKDASPASALSSNSSSRIASPSDYLNLAMPEAVDSMDKFFQSIKTSEQERDIEDIDFDMRAPYIPMDGEEDLGLLPPSSNVLFNLTTEINPGLFGLTESVFQSKQSLFEEPPQPAKMSVRDMLGGSTAVASIEQPPDTMYLQLKRPLDMNSLEKGPPKKKLARLNPEPVSIRSGTTASPVLTQTGQTMSASNSVLLNLLMKGEDRNYGYKVSNMLIDPSKTCYQIILPNLTRQDCEVNAPTQAANLLQGQELLQALEGIAPKVGSRSCRSLV</sequence>
<evidence type="ECO:0000256" key="6">
    <source>
        <dbReference type="ARBA" id="ARBA00023159"/>
    </source>
</evidence>
<dbReference type="EMBL" id="CAJHNH020007612">
    <property type="protein sequence ID" value="CAG5134818.1"/>
    <property type="molecule type" value="Genomic_DNA"/>
</dbReference>
<keyword evidence="6" id="KW-0010">Activator</keyword>
<dbReference type="Pfam" id="PF14598">
    <property type="entry name" value="PAS_11"/>
    <property type="match status" value="1"/>
</dbReference>
<dbReference type="Gene3D" id="3.30.450.20">
    <property type="entry name" value="PAS domain"/>
    <property type="match status" value="2"/>
</dbReference>
<dbReference type="FunFam" id="3.30.450.20:FF:000005">
    <property type="entry name" value="Hypoxia-inducible factor 1 subunit alpha"/>
    <property type="match status" value="1"/>
</dbReference>
<feature type="non-terminal residue" evidence="11">
    <location>
        <position position="649"/>
    </location>
</feature>
<keyword evidence="9" id="KW-0379">Hydroxylation</keyword>
<dbReference type="SUPFAM" id="SSF55785">
    <property type="entry name" value="PYP-like sensor domain (PAS domain)"/>
    <property type="match status" value="2"/>
</dbReference>
<organism evidence="11 12">
    <name type="scientific">Candidula unifasciata</name>
    <dbReference type="NCBI Taxonomy" id="100452"/>
    <lineage>
        <taxon>Eukaryota</taxon>
        <taxon>Metazoa</taxon>
        <taxon>Spiralia</taxon>
        <taxon>Lophotrochozoa</taxon>
        <taxon>Mollusca</taxon>
        <taxon>Gastropoda</taxon>
        <taxon>Heterobranchia</taxon>
        <taxon>Euthyneura</taxon>
        <taxon>Panpulmonata</taxon>
        <taxon>Eupulmonata</taxon>
        <taxon>Stylommatophora</taxon>
        <taxon>Helicina</taxon>
        <taxon>Helicoidea</taxon>
        <taxon>Geomitridae</taxon>
        <taxon>Candidula</taxon>
    </lineage>
</organism>
<keyword evidence="2" id="KW-0677">Repeat</keyword>
<evidence type="ECO:0000256" key="1">
    <source>
        <dbReference type="ARBA" id="ARBA00004123"/>
    </source>
</evidence>
<evidence type="ECO:0000256" key="7">
    <source>
        <dbReference type="ARBA" id="ARBA00023163"/>
    </source>
</evidence>
<dbReference type="SMART" id="SM00086">
    <property type="entry name" value="PAC"/>
    <property type="match status" value="1"/>
</dbReference>
<accession>A0A8S4A330</accession>
<dbReference type="GO" id="GO:0000977">
    <property type="term" value="F:RNA polymerase II transcription regulatory region sequence-specific DNA binding"/>
    <property type="evidence" value="ECO:0007669"/>
    <property type="project" value="TreeGrafter"/>
</dbReference>
<dbReference type="PANTHER" id="PTHR23043">
    <property type="entry name" value="HYPOXIA-INDUCIBLE FACTOR 1 ALPHA"/>
    <property type="match status" value="1"/>
</dbReference>
<dbReference type="GO" id="GO:0000981">
    <property type="term" value="F:DNA-binding transcription factor activity, RNA polymerase II-specific"/>
    <property type="evidence" value="ECO:0007669"/>
    <property type="project" value="TreeGrafter"/>
</dbReference>
<dbReference type="GO" id="GO:0071456">
    <property type="term" value="P:cellular response to hypoxia"/>
    <property type="evidence" value="ECO:0007669"/>
    <property type="project" value="TreeGrafter"/>
</dbReference>
<evidence type="ECO:0000256" key="8">
    <source>
        <dbReference type="ARBA" id="ARBA00023242"/>
    </source>
</evidence>
<dbReference type="InterPro" id="IPR000014">
    <property type="entry name" value="PAS"/>
</dbReference>
<dbReference type="GO" id="GO:0005634">
    <property type="term" value="C:nucleus"/>
    <property type="evidence" value="ECO:0007669"/>
    <property type="project" value="UniProtKB-SubCell"/>
</dbReference>
<evidence type="ECO:0000256" key="4">
    <source>
        <dbReference type="ARBA" id="ARBA00023015"/>
    </source>
</evidence>
<dbReference type="Pfam" id="PF00989">
    <property type="entry name" value="PAS"/>
    <property type="match status" value="1"/>
</dbReference>
<dbReference type="InterPro" id="IPR035965">
    <property type="entry name" value="PAS-like_dom_sf"/>
</dbReference>
<comment type="caution">
    <text evidence="11">The sequence shown here is derived from an EMBL/GenBank/DDBJ whole genome shotgun (WGS) entry which is preliminary data.</text>
</comment>